<evidence type="ECO:0000313" key="2">
    <source>
        <dbReference type="Proteomes" id="UP000324222"/>
    </source>
</evidence>
<comment type="caution">
    <text evidence="1">The sequence shown here is derived from an EMBL/GenBank/DDBJ whole genome shotgun (WGS) entry which is preliminary data.</text>
</comment>
<reference evidence="1 2" key="1">
    <citation type="submission" date="2019-05" db="EMBL/GenBank/DDBJ databases">
        <title>Another draft genome of Portunus trituberculatus and its Hox gene families provides insights of decapod evolution.</title>
        <authorList>
            <person name="Jeong J.-H."/>
            <person name="Song I."/>
            <person name="Kim S."/>
            <person name="Choi T."/>
            <person name="Kim D."/>
            <person name="Ryu S."/>
            <person name="Kim W."/>
        </authorList>
    </citation>
    <scope>NUCLEOTIDE SEQUENCE [LARGE SCALE GENOMIC DNA]</scope>
    <source>
        <tissue evidence="1">Muscle</tissue>
    </source>
</reference>
<keyword evidence="2" id="KW-1185">Reference proteome</keyword>
<organism evidence="1 2">
    <name type="scientific">Portunus trituberculatus</name>
    <name type="common">Swimming crab</name>
    <name type="synonym">Neptunus trituberculatus</name>
    <dbReference type="NCBI Taxonomy" id="210409"/>
    <lineage>
        <taxon>Eukaryota</taxon>
        <taxon>Metazoa</taxon>
        <taxon>Ecdysozoa</taxon>
        <taxon>Arthropoda</taxon>
        <taxon>Crustacea</taxon>
        <taxon>Multicrustacea</taxon>
        <taxon>Malacostraca</taxon>
        <taxon>Eumalacostraca</taxon>
        <taxon>Eucarida</taxon>
        <taxon>Decapoda</taxon>
        <taxon>Pleocyemata</taxon>
        <taxon>Brachyura</taxon>
        <taxon>Eubrachyura</taxon>
        <taxon>Portunoidea</taxon>
        <taxon>Portunidae</taxon>
        <taxon>Portuninae</taxon>
        <taxon>Portunus</taxon>
    </lineage>
</organism>
<gene>
    <name evidence="1" type="ORF">E2C01_026077</name>
</gene>
<proteinExistence type="predicted"/>
<evidence type="ECO:0000313" key="1">
    <source>
        <dbReference type="EMBL" id="MPC32747.1"/>
    </source>
</evidence>
<protein>
    <submittedName>
        <fullName evidence="1">Uncharacterized protein</fullName>
    </submittedName>
</protein>
<dbReference type="Proteomes" id="UP000324222">
    <property type="component" value="Unassembled WGS sequence"/>
</dbReference>
<dbReference type="AlphaFoldDB" id="A0A5B7EHF0"/>
<name>A0A5B7EHF0_PORTR</name>
<accession>A0A5B7EHF0</accession>
<sequence>MVDLYLMQRGVVMERRHWGAVWFAVRLPSLDSNRQACTQWSVATLPPIVNFAKMSFAKQHLVGFEPKHVHLPDPMLTTYPLRHRLPICQITFVQGMIACSGECQDQARMNQWQFSLHQMVQSGSHQ</sequence>
<dbReference type="EMBL" id="VSRR010002686">
    <property type="protein sequence ID" value="MPC32747.1"/>
    <property type="molecule type" value="Genomic_DNA"/>
</dbReference>